<proteinExistence type="inferred from homology"/>
<keyword evidence="2" id="KW-0813">Transport</keyword>
<evidence type="ECO:0000256" key="1">
    <source>
        <dbReference type="ARBA" id="ARBA00008725"/>
    </source>
</evidence>
<dbReference type="PANTHER" id="PTHR42996">
    <property type="entry name" value="PHOSPHATE-BINDING PROTEIN PSTS"/>
    <property type="match status" value="1"/>
</dbReference>
<dbReference type="InterPro" id="IPR024370">
    <property type="entry name" value="PBP_domain"/>
</dbReference>
<organism evidence="8 9">
    <name type="scientific">Tessaracoccus lubricantis</name>
    <dbReference type="NCBI Taxonomy" id="545543"/>
    <lineage>
        <taxon>Bacteria</taxon>
        <taxon>Bacillati</taxon>
        <taxon>Actinomycetota</taxon>
        <taxon>Actinomycetes</taxon>
        <taxon>Propionibacteriales</taxon>
        <taxon>Propionibacteriaceae</taxon>
        <taxon>Tessaracoccus</taxon>
    </lineage>
</organism>
<evidence type="ECO:0000256" key="2">
    <source>
        <dbReference type="ARBA" id="ARBA00022448"/>
    </source>
</evidence>
<feature type="compositionally biased region" description="Polar residues" evidence="4">
    <location>
        <begin position="425"/>
        <end position="488"/>
    </location>
</feature>
<dbReference type="Gene3D" id="3.40.190.10">
    <property type="entry name" value="Periplasmic binding protein-like II"/>
    <property type="match status" value="2"/>
</dbReference>
<protein>
    <submittedName>
        <fullName evidence="8">Phosphate ABC transporter substrate-binding protein PstS</fullName>
    </submittedName>
</protein>
<reference evidence="9" key="1">
    <citation type="journal article" date="2019" name="Int. J. Syst. Evol. Microbiol.">
        <title>The Global Catalogue of Microorganisms (GCM) 10K type strain sequencing project: providing services to taxonomists for standard genome sequencing and annotation.</title>
        <authorList>
            <consortium name="The Broad Institute Genomics Platform"/>
            <consortium name="The Broad Institute Genome Sequencing Center for Infectious Disease"/>
            <person name="Wu L."/>
            <person name="Ma J."/>
        </authorList>
    </citation>
    <scope>NUCLEOTIDE SEQUENCE [LARGE SCALE GENOMIC DNA]</scope>
    <source>
        <strain evidence="9">JCM 19125</strain>
    </source>
</reference>
<keyword evidence="6" id="KW-0732">Signal</keyword>
<dbReference type="CDD" id="cd13565">
    <property type="entry name" value="PBP2_PstS"/>
    <property type="match status" value="1"/>
</dbReference>
<gene>
    <name evidence="8" type="primary">pstS_2</name>
    <name evidence="8" type="ORF">GCM10025789_29560</name>
</gene>
<feature type="signal peptide" evidence="6">
    <location>
        <begin position="1"/>
        <end position="26"/>
    </location>
</feature>
<keyword evidence="9" id="KW-1185">Reference proteome</keyword>
<dbReference type="PANTHER" id="PTHR42996:SF1">
    <property type="entry name" value="PHOSPHATE-BINDING PROTEIN PSTS"/>
    <property type="match status" value="1"/>
</dbReference>
<dbReference type="RefSeq" id="WP_345584241.1">
    <property type="nucleotide sequence ID" value="NZ_BAABLV010000044.1"/>
</dbReference>
<dbReference type="Proteomes" id="UP001501521">
    <property type="component" value="Unassembled WGS sequence"/>
</dbReference>
<feature type="transmembrane region" description="Helical" evidence="5">
    <location>
        <begin position="558"/>
        <end position="577"/>
    </location>
</feature>
<dbReference type="NCBIfam" id="TIGR00975">
    <property type="entry name" value="3a0107s03"/>
    <property type="match status" value="1"/>
</dbReference>
<dbReference type="InterPro" id="IPR005673">
    <property type="entry name" value="ABC_phos-bd_PstS"/>
</dbReference>
<keyword evidence="3" id="KW-0592">Phosphate transport</keyword>
<dbReference type="EMBL" id="BAABLV010000044">
    <property type="protein sequence ID" value="GAA4908100.1"/>
    <property type="molecule type" value="Genomic_DNA"/>
</dbReference>
<name>A0ABP9FMS6_9ACTN</name>
<comment type="caution">
    <text evidence="8">The sequence shown here is derived from an EMBL/GenBank/DDBJ whole genome shotgun (WGS) entry which is preliminary data.</text>
</comment>
<feature type="chain" id="PRO_5046572479" evidence="6">
    <location>
        <begin position="27"/>
        <end position="589"/>
    </location>
</feature>
<keyword evidence="5" id="KW-1133">Transmembrane helix</keyword>
<feature type="domain" description="PBP" evidence="7">
    <location>
        <begin position="27"/>
        <end position="330"/>
    </location>
</feature>
<evidence type="ECO:0000313" key="9">
    <source>
        <dbReference type="Proteomes" id="UP001501521"/>
    </source>
</evidence>
<comment type="similarity">
    <text evidence="1">Belongs to the PstS family.</text>
</comment>
<keyword evidence="5" id="KW-0812">Transmembrane</keyword>
<feature type="region of interest" description="Disordered" evidence="4">
    <location>
        <begin position="370"/>
        <end position="508"/>
    </location>
</feature>
<evidence type="ECO:0000256" key="5">
    <source>
        <dbReference type="SAM" id="Phobius"/>
    </source>
</evidence>
<keyword evidence="5" id="KW-0472">Membrane</keyword>
<evidence type="ECO:0000256" key="3">
    <source>
        <dbReference type="ARBA" id="ARBA00022592"/>
    </source>
</evidence>
<evidence type="ECO:0000259" key="7">
    <source>
        <dbReference type="Pfam" id="PF12849"/>
    </source>
</evidence>
<sequence length="589" mass="61440">MTRRAVFLALAILMVVMTAPTGTARANTFYPITGTGSTWSQNALDQWRANVSRNYSMTVNYSGVGSTSGRRDFIEGSVDFAISEIPFQAKPEDNSAPEISPVGFAYLPIVAGGTSFMYNLKINGKRVTNLRLSGETVTKIFTGAITKWNDPAIVADNPGLVMPDRAVVPVIRSDGSGTSAQFTLWMSKQFPSLWTKGMTSQYPMFGNAKAQKGSDGVSGYVAQNYGEGAITYVEYSYAKKAGFPVAKLLNKAGYYAEPTAFSVAVALTKAGINSDLTQNLDGVYNDTDPRTYPLSSYSYAIVPTEIKAGRDIFDENKGNTLGAFLRYVLCEGQQQADTLGYSPLPMNLVMAGSDQIKRIPGAGNTGVDFNGCNNPTFKPGDSPSKNQLAAIAPQPQPCDKQGPTQCTTGTAGAPADTPVKPEAQNPGTNQPGTNQPGTSQPGTNQPGTNQPGTNQPGTNQPGTNQPGTNQPGTNQPGTNQPGTNQPSSNGANPDAPGVPGDPGAVDAGLIPVYDEEGNVIFDAAAGVDGAVPGSNGTVMRAQASPFTLPERGMGTEQWLMIAAVVLLIGAVVVPPLVGSRLKGGSGAGL</sequence>
<accession>A0ABP9FMS6</accession>
<evidence type="ECO:0000256" key="4">
    <source>
        <dbReference type="SAM" id="MobiDB-lite"/>
    </source>
</evidence>
<evidence type="ECO:0000256" key="6">
    <source>
        <dbReference type="SAM" id="SignalP"/>
    </source>
</evidence>
<dbReference type="InterPro" id="IPR050962">
    <property type="entry name" value="Phosphate-bind_PstS"/>
</dbReference>
<dbReference type="Pfam" id="PF12849">
    <property type="entry name" value="PBP_like_2"/>
    <property type="match status" value="1"/>
</dbReference>
<feature type="compositionally biased region" description="Low complexity" evidence="4">
    <location>
        <begin position="407"/>
        <end position="418"/>
    </location>
</feature>
<dbReference type="SUPFAM" id="SSF53850">
    <property type="entry name" value="Periplasmic binding protein-like II"/>
    <property type="match status" value="1"/>
</dbReference>
<feature type="compositionally biased region" description="Low complexity" evidence="4">
    <location>
        <begin position="489"/>
        <end position="508"/>
    </location>
</feature>
<evidence type="ECO:0000313" key="8">
    <source>
        <dbReference type="EMBL" id="GAA4908100.1"/>
    </source>
</evidence>